<organism evidence="1 2">
    <name type="scientific">Jiangella asiatica</name>
    <dbReference type="NCBI Taxonomy" id="2530372"/>
    <lineage>
        <taxon>Bacteria</taxon>
        <taxon>Bacillati</taxon>
        <taxon>Actinomycetota</taxon>
        <taxon>Actinomycetes</taxon>
        <taxon>Jiangellales</taxon>
        <taxon>Jiangellaceae</taxon>
        <taxon>Jiangella</taxon>
    </lineage>
</organism>
<gene>
    <name evidence="1" type="ORF">E1269_20605</name>
</gene>
<dbReference type="InParanoid" id="A0A4R5CS91"/>
<name>A0A4R5CS91_9ACTN</name>
<dbReference type="Proteomes" id="UP000294739">
    <property type="component" value="Unassembled WGS sequence"/>
</dbReference>
<comment type="caution">
    <text evidence="1">The sequence shown here is derived from an EMBL/GenBank/DDBJ whole genome shotgun (WGS) entry which is preliminary data.</text>
</comment>
<evidence type="ECO:0000313" key="2">
    <source>
        <dbReference type="Proteomes" id="UP000294739"/>
    </source>
</evidence>
<sequence length="137" mass="15427">MSADDQREQRPVLDLDALERMREAAETTGDWYARIHDRGHSWLVEGCSEWERAATCDHESDARLIAAMWTALPDLIAAARERDAARERLGELEHRAVAYAAALDAAVAQLGHAHTEHCHLTYIACEAARWVRDRGQP</sequence>
<proteinExistence type="predicted"/>
<dbReference type="EMBL" id="SMKZ01000032">
    <property type="protein sequence ID" value="TDE03442.1"/>
    <property type="molecule type" value="Genomic_DNA"/>
</dbReference>
<reference evidence="1 2" key="1">
    <citation type="submission" date="2019-03" db="EMBL/GenBank/DDBJ databases">
        <title>Draft genome sequences of novel Actinobacteria.</title>
        <authorList>
            <person name="Sahin N."/>
            <person name="Ay H."/>
            <person name="Saygin H."/>
        </authorList>
    </citation>
    <scope>NUCLEOTIDE SEQUENCE [LARGE SCALE GENOMIC DNA]</scope>
    <source>
        <strain evidence="1 2">5K138</strain>
    </source>
</reference>
<dbReference type="AlphaFoldDB" id="A0A4R5CS91"/>
<dbReference type="RefSeq" id="WP_131898016.1">
    <property type="nucleotide sequence ID" value="NZ_SMKZ01000032.1"/>
</dbReference>
<keyword evidence="2" id="KW-1185">Reference proteome</keyword>
<accession>A0A4R5CS91</accession>
<protein>
    <submittedName>
        <fullName evidence="1">Uncharacterized protein</fullName>
    </submittedName>
</protein>
<evidence type="ECO:0000313" key="1">
    <source>
        <dbReference type="EMBL" id="TDE03442.1"/>
    </source>
</evidence>